<dbReference type="RefSeq" id="WP_087359115.1">
    <property type="nucleotide sequence ID" value="NZ_NFLJ01000033.1"/>
</dbReference>
<dbReference type="EMBL" id="NFLJ01000033">
    <property type="protein sequence ID" value="OUQ33307.1"/>
    <property type="molecule type" value="Genomic_DNA"/>
</dbReference>
<feature type="domain" description="Anti-sigma factor RsgI-like middle" evidence="3">
    <location>
        <begin position="73"/>
        <end position="207"/>
    </location>
</feature>
<dbReference type="AlphaFoldDB" id="A0A1Y4STV0"/>
<dbReference type="Pfam" id="PF03413">
    <property type="entry name" value="PepSY"/>
    <property type="match status" value="1"/>
</dbReference>
<keyword evidence="5" id="KW-1185">Reference proteome</keyword>
<keyword evidence="1" id="KW-0812">Transmembrane</keyword>
<evidence type="ECO:0000313" key="5">
    <source>
        <dbReference type="Proteomes" id="UP000195305"/>
    </source>
</evidence>
<gene>
    <name evidence="4" type="ORF">B5E75_10805</name>
</gene>
<comment type="caution">
    <text evidence="4">The sequence shown here is derived from an EMBL/GenBank/DDBJ whole genome shotgun (WGS) entry which is preliminary data.</text>
</comment>
<reference evidence="4 5" key="1">
    <citation type="journal article" date="2018" name="BMC Genomics">
        <title>Whole genome sequencing and function prediction of 133 gut anaerobes isolated from chicken caecum in pure cultures.</title>
        <authorList>
            <person name="Medvecky M."/>
            <person name="Cejkova D."/>
            <person name="Polansky O."/>
            <person name="Karasova D."/>
            <person name="Kubasova T."/>
            <person name="Cizek A."/>
            <person name="Rychlik I."/>
        </authorList>
    </citation>
    <scope>NUCLEOTIDE SEQUENCE [LARGE SCALE GENOMIC DNA]</scope>
    <source>
        <strain evidence="4 5">An13</strain>
    </source>
</reference>
<protein>
    <submittedName>
        <fullName evidence="4">Uncharacterized protein</fullName>
    </submittedName>
</protein>
<dbReference type="OrthoDB" id="2236551at2"/>
<dbReference type="InterPro" id="IPR025711">
    <property type="entry name" value="PepSY"/>
</dbReference>
<dbReference type="Proteomes" id="UP000195305">
    <property type="component" value="Unassembled WGS sequence"/>
</dbReference>
<sequence>MKNKEIKNQLKKEFQDIHMPSRKEQLMRDIEYIDQLEVQQIKRKIPRKYQISFLALACTLIFAFMISKPQNVYSVSFEVNPSIELKINHQRRVEDVICHNDDALLVLDEMDLKNTDLDVAVNAIIGSMFKYGYITEAKNSVLVSVQGSDKEAREALKQDVATDVKDILSGYSLKASVVSQDYKFSKEREELAEKYGISVGKVTLIKKLINVSPDYEFADLVDLSINDLNTLIHYKNIQFKTITIDGVESHSGYLSDEEVRTKVLNHAQVTLNDLKSYEDELDVKNNQLVYNVNFMDAYASYNYQVNAISGEIVSFDVKM</sequence>
<keyword evidence="1" id="KW-1133">Transmembrane helix</keyword>
<dbReference type="Gene3D" id="3.10.450.40">
    <property type="match status" value="1"/>
</dbReference>
<evidence type="ECO:0000313" key="4">
    <source>
        <dbReference type="EMBL" id="OUQ33307.1"/>
    </source>
</evidence>
<dbReference type="InterPro" id="IPR055431">
    <property type="entry name" value="RsgI_M"/>
</dbReference>
<evidence type="ECO:0000256" key="1">
    <source>
        <dbReference type="SAM" id="Phobius"/>
    </source>
</evidence>
<evidence type="ECO:0000259" key="2">
    <source>
        <dbReference type="Pfam" id="PF03413"/>
    </source>
</evidence>
<feature type="transmembrane region" description="Helical" evidence="1">
    <location>
        <begin position="49"/>
        <end position="67"/>
    </location>
</feature>
<proteinExistence type="predicted"/>
<evidence type="ECO:0000259" key="3">
    <source>
        <dbReference type="Pfam" id="PF23750"/>
    </source>
</evidence>
<keyword evidence="1" id="KW-0472">Membrane</keyword>
<dbReference type="Pfam" id="PF23750">
    <property type="entry name" value="RsgI_M"/>
    <property type="match status" value="1"/>
</dbReference>
<organism evidence="4 5">
    <name type="scientific">Massilimicrobiota timonensis</name>
    <dbReference type="NCBI Taxonomy" id="1776392"/>
    <lineage>
        <taxon>Bacteria</taxon>
        <taxon>Bacillati</taxon>
        <taxon>Bacillota</taxon>
        <taxon>Erysipelotrichia</taxon>
        <taxon>Erysipelotrichales</taxon>
        <taxon>Erysipelotrichaceae</taxon>
        <taxon>Massilimicrobiota</taxon>
    </lineage>
</organism>
<name>A0A1Y4STV0_9FIRM</name>
<accession>A0A1Y4STV0</accession>
<feature type="domain" description="PepSY" evidence="2">
    <location>
        <begin position="254"/>
        <end position="314"/>
    </location>
</feature>